<dbReference type="Gene3D" id="3.30.565.50">
    <property type="match status" value="1"/>
</dbReference>
<dbReference type="Proteomes" id="UP001519296">
    <property type="component" value="Unassembled WGS sequence"/>
</dbReference>
<dbReference type="PANTHER" id="PTHR10587:SF133">
    <property type="entry name" value="CHITIN DEACETYLASE 1-RELATED"/>
    <property type="match status" value="1"/>
</dbReference>
<evidence type="ECO:0000256" key="2">
    <source>
        <dbReference type="ARBA" id="ARBA00022801"/>
    </source>
</evidence>
<dbReference type="InterPro" id="IPR002509">
    <property type="entry name" value="NODB_dom"/>
</dbReference>
<dbReference type="PROSITE" id="PS51677">
    <property type="entry name" value="NODB"/>
    <property type="match status" value="1"/>
</dbReference>
<evidence type="ECO:0000313" key="5">
    <source>
        <dbReference type="Proteomes" id="UP001519296"/>
    </source>
</evidence>
<keyword evidence="5" id="KW-1185">Reference proteome</keyword>
<dbReference type="InterPro" id="IPR011330">
    <property type="entry name" value="Glyco_hydro/deAcase_b/a-brl"/>
</dbReference>
<dbReference type="InterPro" id="IPR050248">
    <property type="entry name" value="Polysacc_deacetylase_ArnD"/>
</dbReference>
<comment type="caution">
    <text evidence="4">The sequence shown here is derived from an EMBL/GenBank/DDBJ whole genome shotgun (WGS) entry which is preliminary data.</text>
</comment>
<evidence type="ECO:0000313" key="4">
    <source>
        <dbReference type="EMBL" id="MBP2622473.1"/>
    </source>
</evidence>
<dbReference type="PROSITE" id="PS51257">
    <property type="entry name" value="PROKAR_LIPOPROTEIN"/>
    <property type="match status" value="1"/>
</dbReference>
<dbReference type="RefSeq" id="WP_209626403.1">
    <property type="nucleotide sequence ID" value="NZ_PRDG01000001.1"/>
</dbReference>
<dbReference type="SUPFAM" id="SSF88713">
    <property type="entry name" value="Glycoside hydrolase/deacetylase"/>
    <property type="match status" value="1"/>
</dbReference>
<accession>A0ABS5B1V2</accession>
<feature type="domain" description="NodB homology" evidence="3">
    <location>
        <begin position="263"/>
        <end position="437"/>
    </location>
</feature>
<gene>
    <name evidence="4" type="ORF">C4K46_00815</name>
</gene>
<proteinExistence type="predicted"/>
<dbReference type="EMBL" id="PRDG01000001">
    <property type="protein sequence ID" value="MBP2622473.1"/>
    <property type="molecule type" value="Genomic_DNA"/>
</dbReference>
<dbReference type="Gene3D" id="3.20.20.370">
    <property type="entry name" value="Glycoside hydrolase/deacetylase"/>
    <property type="match status" value="1"/>
</dbReference>
<dbReference type="PANTHER" id="PTHR10587">
    <property type="entry name" value="GLYCOSYL TRANSFERASE-RELATED"/>
    <property type="match status" value="1"/>
</dbReference>
<keyword evidence="1" id="KW-0479">Metal-binding</keyword>
<dbReference type="Pfam" id="PF18627">
    <property type="entry name" value="PgdA_N"/>
    <property type="match status" value="1"/>
</dbReference>
<reference evidence="4 5" key="1">
    <citation type="submission" date="2018-02" db="EMBL/GenBank/DDBJ databases">
        <title>Draft genome sequence of Streptococcus oricebi CCUG 70868T type strain.</title>
        <authorList>
            <person name="Mendez V."/>
            <person name="Salva-Serra F."/>
            <person name="Jaen-Luchoro D."/>
            <person name="Gonzales-Siles L."/>
            <person name="Karlsson R."/>
            <person name="Engstrom-Jakobsson H."/>
            <person name="Busquets A."/>
            <person name="Gomila M."/>
            <person name="Pineiro-Iglesias B."/>
            <person name="Bennasar-Figueras A."/>
            <person name="Seeger M."/>
            <person name="Moore E."/>
        </authorList>
    </citation>
    <scope>NUCLEOTIDE SEQUENCE [LARGE SCALE GENOMIC DNA]</scope>
    <source>
        <strain evidence="4 5">CCUG 70868</strain>
    </source>
</reference>
<keyword evidence="2" id="KW-0378">Hydrolase</keyword>
<dbReference type="SUPFAM" id="SSF144015">
    <property type="entry name" value="Peptidoglycan deacetylase N-terminal noncatalytic region"/>
    <property type="match status" value="1"/>
</dbReference>
<evidence type="ECO:0000256" key="1">
    <source>
        <dbReference type="ARBA" id="ARBA00022723"/>
    </source>
</evidence>
<sequence>MKKKIILLVCSLFIFLGCLAWGIFRFLDWRAEQELKQEITSSLQQMDQKHNKGEVERKETKKGQSLIVAYYPRLNGQVISAIADQMDADWKNANQGQDQKPLKRLLFYTSQTSSTSLAGIDLVELEKSERTVLDHQLSPVKNLQLGHLYLRKNGEVLTLNQLFKDSEGAKQVFLASIEEGLLAQGQAESDSQNLVEELAKQDLSQWKFRYEEGLFKIFLPTNKTKLGESVLPLGKFYDLIDESYLKDEDLKAYQQYQANKKKKLVALTFDDGPDPKTTPQALDILAKYKAKATFFMLGQHIAGNENLIKRVQKEGHEIGNHTWSHPRLPTLSLAQAQKEIEDTQAALAAVTGQRPRLLRPPYGEFTGALCAGIDLSFILWSVDSLDWQSHKTEAILDQVKKQVKEGSIILMHDIHQTSIDALPTVLDYLQKNGYSLVTVSELMNQQLEGHQVYYNAP</sequence>
<dbReference type="InterPro" id="IPR040802">
    <property type="entry name" value="PgdA_N"/>
</dbReference>
<organism evidence="4 5">
    <name type="scientific">Streptococcus oricebi</name>
    <dbReference type="NCBI Taxonomy" id="1547447"/>
    <lineage>
        <taxon>Bacteria</taxon>
        <taxon>Bacillati</taxon>
        <taxon>Bacillota</taxon>
        <taxon>Bacilli</taxon>
        <taxon>Lactobacillales</taxon>
        <taxon>Streptococcaceae</taxon>
        <taxon>Streptococcus</taxon>
    </lineage>
</organism>
<dbReference type="Pfam" id="PF01522">
    <property type="entry name" value="Polysacc_deac_1"/>
    <property type="match status" value="1"/>
</dbReference>
<protein>
    <submittedName>
        <fullName evidence="4">Polysaccharide deacetylase</fullName>
    </submittedName>
</protein>
<dbReference type="Gene3D" id="3.90.640.30">
    <property type="match status" value="1"/>
</dbReference>
<evidence type="ECO:0000259" key="3">
    <source>
        <dbReference type="PROSITE" id="PS51677"/>
    </source>
</evidence>
<name>A0ABS5B1V2_9STRE</name>